<organism evidence="2 3">
    <name type="scientific">Micromonospora pisi</name>
    <dbReference type="NCBI Taxonomy" id="589240"/>
    <lineage>
        <taxon>Bacteria</taxon>
        <taxon>Bacillati</taxon>
        <taxon>Actinomycetota</taxon>
        <taxon>Actinomycetes</taxon>
        <taxon>Micromonosporales</taxon>
        <taxon>Micromonosporaceae</taxon>
        <taxon>Micromonospora</taxon>
    </lineage>
</organism>
<dbReference type="PANTHER" id="PTHR37817">
    <property type="entry name" value="N-ACETYLTRANSFERASE EIS"/>
    <property type="match status" value="1"/>
</dbReference>
<dbReference type="PANTHER" id="PTHR37817:SF1">
    <property type="entry name" value="N-ACETYLTRANSFERASE EIS"/>
    <property type="match status" value="1"/>
</dbReference>
<feature type="domain" description="N-acetyltransferase" evidence="1">
    <location>
        <begin position="1"/>
        <end position="145"/>
    </location>
</feature>
<comment type="caution">
    <text evidence="2">The sequence shown here is derived from an EMBL/GenBank/DDBJ whole genome shotgun (WGS) entry which is preliminary data.</text>
</comment>
<name>A0A495JPT3_9ACTN</name>
<dbReference type="PROSITE" id="PS51186">
    <property type="entry name" value="GNAT"/>
    <property type="match status" value="1"/>
</dbReference>
<gene>
    <name evidence="2" type="ORF">BDK92_5357</name>
</gene>
<keyword evidence="2" id="KW-0808">Transferase</keyword>
<dbReference type="OrthoDB" id="9768284at2"/>
<evidence type="ECO:0000313" key="3">
    <source>
        <dbReference type="Proteomes" id="UP000277671"/>
    </source>
</evidence>
<sequence length="402" mass="43408">MKIRQLANEERPVTTWPLQGYAFEPSPMAAADAEKLRDHLPYHRQNVTLVVEEDGGETLAAVSAFPMRQNVRGTVLPMAGVSGVATHPLARRQGHVRTLLTQLLGEMRDEGYAVSALYPFRSSFYARFGFAGLPKPRTVSFSPADLGGLLNADLPGELRWQRVRDGYDAYRGLTERLLGSRHGFSLAPDYQAVRLRDRDDRWLASAWLDGEMIGAVTYRIDEHGGTLTGDDLLTVGPLGRALLLQFFARHVDQVARVSMVVPADETPELWATDLAVQTESRIAFPSSVAPMARVLSLDALDGLASGPGRVRVEIVDDPFTAGDYLLDGGSPGSGGGRLEVSRAAGGAVPTATLTAAGISALVYGVLDPEEVPLRGLGTVPADAAVELRSLFPRAMPYLFVDF</sequence>
<accession>A0A495JPT3</accession>
<dbReference type="GO" id="GO:0030649">
    <property type="term" value="P:aminoglycoside antibiotic catabolic process"/>
    <property type="evidence" value="ECO:0007669"/>
    <property type="project" value="TreeGrafter"/>
</dbReference>
<evidence type="ECO:0000259" key="1">
    <source>
        <dbReference type="PROSITE" id="PS51186"/>
    </source>
</evidence>
<dbReference type="EMBL" id="RBKT01000001">
    <property type="protein sequence ID" value="RKR90973.1"/>
    <property type="molecule type" value="Genomic_DNA"/>
</dbReference>
<dbReference type="CDD" id="cd04301">
    <property type="entry name" value="NAT_SF"/>
    <property type="match status" value="1"/>
</dbReference>
<reference evidence="2 3" key="1">
    <citation type="submission" date="2018-10" db="EMBL/GenBank/DDBJ databases">
        <title>Sequencing the genomes of 1000 actinobacteria strains.</title>
        <authorList>
            <person name="Klenk H.-P."/>
        </authorList>
    </citation>
    <scope>NUCLEOTIDE SEQUENCE [LARGE SCALE GENOMIC DNA]</scope>
    <source>
        <strain evidence="2 3">DSM 45175</strain>
    </source>
</reference>
<dbReference type="SUPFAM" id="SSF55729">
    <property type="entry name" value="Acyl-CoA N-acyltransferases (Nat)"/>
    <property type="match status" value="1"/>
</dbReference>
<proteinExistence type="predicted"/>
<dbReference type="InterPro" id="IPR000182">
    <property type="entry name" value="GNAT_dom"/>
</dbReference>
<dbReference type="GO" id="GO:0034069">
    <property type="term" value="F:aminoglycoside N-acetyltransferase activity"/>
    <property type="evidence" value="ECO:0007669"/>
    <property type="project" value="TreeGrafter"/>
</dbReference>
<dbReference type="Pfam" id="PF13527">
    <property type="entry name" value="Acetyltransf_9"/>
    <property type="match status" value="1"/>
</dbReference>
<dbReference type="InterPro" id="IPR016181">
    <property type="entry name" value="Acyl_CoA_acyltransferase"/>
</dbReference>
<keyword evidence="3" id="KW-1185">Reference proteome</keyword>
<dbReference type="AlphaFoldDB" id="A0A495JPT3"/>
<dbReference type="RefSeq" id="WP_121159152.1">
    <property type="nucleotide sequence ID" value="NZ_RBKT01000001.1"/>
</dbReference>
<protein>
    <submittedName>
        <fullName evidence="2">Putative acetyltransferase</fullName>
    </submittedName>
</protein>
<dbReference type="Proteomes" id="UP000277671">
    <property type="component" value="Unassembled WGS sequence"/>
</dbReference>
<dbReference type="InterPro" id="IPR051554">
    <property type="entry name" value="Acetyltransferase_Eis"/>
</dbReference>
<evidence type="ECO:0000313" key="2">
    <source>
        <dbReference type="EMBL" id="RKR90973.1"/>
    </source>
</evidence>
<dbReference type="Gene3D" id="3.40.630.30">
    <property type="match status" value="2"/>
</dbReference>